<dbReference type="KEGG" id="alus:STSP2_02386"/>
<accession>A0A1U9NMR8</accession>
<evidence type="ECO:0000313" key="1">
    <source>
        <dbReference type="EMBL" id="AQT69199.1"/>
    </source>
</evidence>
<dbReference type="EMBL" id="CP019791">
    <property type="protein sequence ID" value="AQT69199.1"/>
    <property type="molecule type" value="Genomic_DNA"/>
</dbReference>
<dbReference type="Proteomes" id="UP000189674">
    <property type="component" value="Chromosome"/>
</dbReference>
<reference evidence="2" key="1">
    <citation type="submission" date="2017-02" db="EMBL/GenBank/DDBJ databases">
        <title>Comparative genomics and description of representatives of a novel lineage of planctomycetes thriving in anoxic sediments.</title>
        <authorList>
            <person name="Spring S."/>
            <person name="Bunk B."/>
            <person name="Sproer C."/>
        </authorList>
    </citation>
    <scope>NUCLEOTIDE SEQUENCE [LARGE SCALE GENOMIC DNA]</scope>
    <source>
        <strain evidence="2">ST-NAGAB-D1</strain>
    </source>
</reference>
<proteinExistence type="predicted"/>
<name>A0A1U9NMR8_9BACT</name>
<keyword evidence="2" id="KW-1185">Reference proteome</keyword>
<organism evidence="1 2">
    <name type="scientific">Anaerohalosphaera lusitana</name>
    <dbReference type="NCBI Taxonomy" id="1936003"/>
    <lineage>
        <taxon>Bacteria</taxon>
        <taxon>Pseudomonadati</taxon>
        <taxon>Planctomycetota</taxon>
        <taxon>Phycisphaerae</taxon>
        <taxon>Sedimentisphaerales</taxon>
        <taxon>Anaerohalosphaeraceae</taxon>
        <taxon>Anaerohalosphaera</taxon>
    </lineage>
</organism>
<protein>
    <submittedName>
        <fullName evidence="1">Uncharacterized protein</fullName>
    </submittedName>
</protein>
<sequence length="129" mass="15686">MLFQNLIPMLKNSLSGGDKIMKKKCPECERVLELNDKNFRFFNGYWRRKCRQCQNAHKRKVYQNTKHTRPRLTRHAAYKLAKEKRIAVYIERFEQEESILRRYRLNLNSPADMVDEVLEVERRLKRRTG</sequence>
<dbReference type="AlphaFoldDB" id="A0A1U9NMR8"/>
<gene>
    <name evidence="1" type="ORF">STSP2_02386</name>
</gene>
<dbReference type="STRING" id="1936003.STSP2_02386"/>
<evidence type="ECO:0000313" key="2">
    <source>
        <dbReference type="Proteomes" id="UP000189674"/>
    </source>
</evidence>